<dbReference type="GO" id="GO:0003677">
    <property type="term" value="F:DNA binding"/>
    <property type="evidence" value="ECO:0007669"/>
    <property type="project" value="UniProtKB-KW"/>
</dbReference>
<dbReference type="SUPFAM" id="SSF46785">
    <property type="entry name" value="Winged helix' DNA-binding domain"/>
    <property type="match status" value="1"/>
</dbReference>
<reference evidence="5 6" key="1">
    <citation type="submission" date="2021-03" db="EMBL/GenBank/DDBJ databases">
        <title>Genomic Encyclopedia of Type Strains, Phase IV (KMG-IV): sequencing the most valuable type-strain genomes for metagenomic binning, comparative biology and taxonomic classification.</title>
        <authorList>
            <person name="Goeker M."/>
        </authorList>
    </citation>
    <scope>NUCLEOTIDE SEQUENCE [LARGE SCALE GENOMIC DNA]</scope>
    <source>
        <strain evidence="5 6">DSM 1289</strain>
    </source>
</reference>
<evidence type="ECO:0000259" key="4">
    <source>
        <dbReference type="PROSITE" id="PS50995"/>
    </source>
</evidence>
<dbReference type="InterPro" id="IPR023187">
    <property type="entry name" value="Tscrpt_reg_MarR-type_CS"/>
</dbReference>
<dbReference type="InterPro" id="IPR039422">
    <property type="entry name" value="MarR/SlyA-like"/>
</dbReference>
<dbReference type="InterPro" id="IPR036390">
    <property type="entry name" value="WH_DNA-bd_sf"/>
</dbReference>
<dbReference type="InterPro" id="IPR000835">
    <property type="entry name" value="HTH_MarR-typ"/>
</dbReference>
<dbReference type="PRINTS" id="PR00598">
    <property type="entry name" value="HTHMARR"/>
</dbReference>
<keyword evidence="6" id="KW-1185">Reference proteome</keyword>
<dbReference type="Gene3D" id="1.10.10.10">
    <property type="entry name" value="Winged helix-like DNA-binding domain superfamily/Winged helix DNA-binding domain"/>
    <property type="match status" value="1"/>
</dbReference>
<evidence type="ECO:0000256" key="2">
    <source>
        <dbReference type="ARBA" id="ARBA00023125"/>
    </source>
</evidence>
<keyword evidence="1" id="KW-0805">Transcription regulation</keyword>
<organism evidence="5 6">
    <name type="scientific">Metaclostridioides mangenotii</name>
    <dbReference type="NCBI Taxonomy" id="1540"/>
    <lineage>
        <taxon>Bacteria</taxon>
        <taxon>Bacillati</taxon>
        <taxon>Bacillota</taxon>
        <taxon>Clostridia</taxon>
        <taxon>Peptostreptococcales</taxon>
        <taxon>Peptostreptococcaceae</taxon>
        <taxon>Metaclostridioides</taxon>
    </lineage>
</organism>
<comment type="caution">
    <text evidence="5">The sequence shown here is derived from an EMBL/GenBank/DDBJ whole genome shotgun (WGS) entry which is preliminary data.</text>
</comment>
<feature type="domain" description="HTH marR-type" evidence="4">
    <location>
        <begin position="1"/>
        <end position="139"/>
    </location>
</feature>
<protein>
    <submittedName>
        <fullName evidence="5">DNA-binding MarR family transcriptional regulator</fullName>
    </submittedName>
</protein>
<dbReference type="EMBL" id="JAGGJX010000006">
    <property type="protein sequence ID" value="MBP1856099.1"/>
    <property type="molecule type" value="Genomic_DNA"/>
</dbReference>
<evidence type="ECO:0000313" key="5">
    <source>
        <dbReference type="EMBL" id="MBP1856099.1"/>
    </source>
</evidence>
<name>A0ABS4EDT2_9FIRM</name>
<evidence type="ECO:0000256" key="1">
    <source>
        <dbReference type="ARBA" id="ARBA00023015"/>
    </source>
</evidence>
<proteinExistence type="predicted"/>
<dbReference type="PROSITE" id="PS50995">
    <property type="entry name" value="HTH_MARR_2"/>
    <property type="match status" value="1"/>
</dbReference>
<evidence type="ECO:0000256" key="3">
    <source>
        <dbReference type="ARBA" id="ARBA00023163"/>
    </source>
</evidence>
<accession>A0ABS4EDT2</accession>
<gene>
    <name evidence="5" type="ORF">J2Z43_002501</name>
</gene>
<dbReference type="PROSITE" id="PS01117">
    <property type="entry name" value="HTH_MARR_1"/>
    <property type="match status" value="1"/>
</dbReference>
<dbReference type="SMART" id="SM00347">
    <property type="entry name" value="HTH_MARR"/>
    <property type="match status" value="1"/>
</dbReference>
<dbReference type="Proteomes" id="UP000767291">
    <property type="component" value="Unassembled WGS sequence"/>
</dbReference>
<dbReference type="Pfam" id="PF12802">
    <property type="entry name" value="MarR_2"/>
    <property type="match status" value="1"/>
</dbReference>
<sequence length="143" mass="16833">MKFNLSECIGFITNTTMKFVSEDFNRRLEAKGSTRIQWIALYFLNEEKKSISQKELATLMNIKDSSLARLVDRMERDGLIRRVENPKDKRVKFLELTNDGRNKIETLLPEGKYFSDLLLEDITEEELVTFYKVLDKMSNNIKK</sequence>
<dbReference type="PANTHER" id="PTHR33164:SF64">
    <property type="entry name" value="TRANSCRIPTIONAL REGULATOR SLYA"/>
    <property type="match status" value="1"/>
</dbReference>
<keyword evidence="2 5" id="KW-0238">DNA-binding</keyword>
<dbReference type="RefSeq" id="WP_234926386.1">
    <property type="nucleotide sequence ID" value="NZ_BAAACS010000016.1"/>
</dbReference>
<evidence type="ECO:0000313" key="6">
    <source>
        <dbReference type="Proteomes" id="UP000767291"/>
    </source>
</evidence>
<dbReference type="InterPro" id="IPR036388">
    <property type="entry name" value="WH-like_DNA-bd_sf"/>
</dbReference>
<dbReference type="PANTHER" id="PTHR33164">
    <property type="entry name" value="TRANSCRIPTIONAL REGULATOR, MARR FAMILY"/>
    <property type="match status" value="1"/>
</dbReference>
<keyword evidence="3" id="KW-0804">Transcription</keyword>